<dbReference type="Proteomes" id="UP000077255">
    <property type="component" value="Chromosome"/>
</dbReference>
<dbReference type="Pfam" id="PF16074">
    <property type="entry name" value="PilW"/>
    <property type="match status" value="1"/>
</dbReference>
<evidence type="ECO:0008006" key="4">
    <source>
        <dbReference type="Google" id="ProtNLM"/>
    </source>
</evidence>
<dbReference type="Pfam" id="PF07963">
    <property type="entry name" value="N_methyl"/>
    <property type="match status" value="1"/>
</dbReference>
<organism evidence="2 3">
    <name type="scientific">Dyella thiooxydans</name>
    <dbReference type="NCBI Taxonomy" id="445710"/>
    <lineage>
        <taxon>Bacteria</taxon>
        <taxon>Pseudomonadati</taxon>
        <taxon>Pseudomonadota</taxon>
        <taxon>Gammaproteobacteria</taxon>
        <taxon>Lysobacterales</taxon>
        <taxon>Rhodanobacteraceae</taxon>
        <taxon>Dyella</taxon>
    </lineage>
</organism>
<evidence type="ECO:0000313" key="2">
    <source>
        <dbReference type="EMBL" id="AND68644.1"/>
    </source>
</evidence>
<reference evidence="2 3" key="1">
    <citation type="submission" date="2016-02" db="EMBL/GenBank/DDBJ databases">
        <title>Complete genome sequencing and analysis of ATSB10, Dyella thiooxydans isolated from rhizosphere soil of sunflower (Helianthus annuus L.).</title>
        <authorList>
            <person name="Lee Y."/>
            <person name="Hwangbo K."/>
            <person name="Chung H."/>
            <person name="Yoo J."/>
            <person name="Kim K.Y."/>
            <person name="Sa T.M."/>
            <person name="Um Y."/>
            <person name="Madhaiyan M."/>
        </authorList>
    </citation>
    <scope>NUCLEOTIDE SEQUENCE [LARGE SCALE GENOMIC DNA]</scope>
    <source>
        <strain evidence="2 3">ATSB10</strain>
    </source>
</reference>
<keyword evidence="1" id="KW-1133">Transmembrane helix</keyword>
<keyword evidence="1" id="KW-0472">Membrane</keyword>
<protein>
    <recommendedName>
        <fullName evidence="4">Type IV pilus assembly protein PilW</fullName>
    </recommendedName>
</protein>
<sequence>MKTYRSLRQVAGFTLVELMIAMLLGLIVVGGALSVFLAGQNSYTTNTALADVQENSRVAFEMLMQDLRAAGLTGCDNGAPVANVLLHQDTQWYANFANAVHGYTGSQTDPAVATGTAAGQRVTGTDSIQVLGATDTGLSVQSYDKNSAQFTLNQPSPLVPGDIIVVCDPTHTAITQVSGPSTSSSTNVEVVTNTGGSQYPGVCSKGLGFPVVCTPTGNQYPFGANSQIIKLVAHDWYIGYNSAGTKSLFRGSVDTTSSSSSAPAIADEMVRNVTDLQLLYHVQGDATFKTADQVSDWSKVDAVQASLTLESTDKRASTAQQAISRKFTATATIRNRVN</sequence>
<keyword evidence="1" id="KW-0812">Transmembrane</keyword>
<dbReference type="PATRIC" id="fig|445710.3.peg.1185"/>
<keyword evidence="3" id="KW-1185">Reference proteome</keyword>
<dbReference type="OrthoDB" id="5296662at2"/>
<name>A0A160MZR3_9GAMM</name>
<dbReference type="EMBL" id="CP014841">
    <property type="protein sequence ID" value="AND68644.1"/>
    <property type="molecule type" value="Genomic_DNA"/>
</dbReference>
<accession>A0A160MZR3</accession>
<dbReference type="KEGG" id="dtx:ATSB10_11900"/>
<dbReference type="PROSITE" id="PS00409">
    <property type="entry name" value="PROKAR_NTER_METHYL"/>
    <property type="match status" value="1"/>
</dbReference>
<gene>
    <name evidence="2" type="ORF">ATSB10_11900</name>
</gene>
<evidence type="ECO:0000256" key="1">
    <source>
        <dbReference type="SAM" id="Phobius"/>
    </source>
</evidence>
<dbReference type="InterPro" id="IPR012902">
    <property type="entry name" value="N_methyl_site"/>
</dbReference>
<dbReference type="InterPro" id="IPR032092">
    <property type="entry name" value="PilW"/>
</dbReference>
<proteinExistence type="predicted"/>
<dbReference type="AlphaFoldDB" id="A0A160MZR3"/>
<evidence type="ECO:0000313" key="3">
    <source>
        <dbReference type="Proteomes" id="UP000077255"/>
    </source>
</evidence>
<dbReference type="GO" id="GO:0043683">
    <property type="term" value="P:type IV pilus assembly"/>
    <property type="evidence" value="ECO:0007669"/>
    <property type="project" value="InterPro"/>
</dbReference>
<dbReference type="STRING" id="445710.ATSB10_11900"/>
<feature type="transmembrane region" description="Helical" evidence="1">
    <location>
        <begin position="12"/>
        <end position="37"/>
    </location>
</feature>